<accession>A0A178ET65</accession>
<evidence type="ECO:0000313" key="5">
    <source>
        <dbReference type="Proteomes" id="UP000243015"/>
    </source>
</evidence>
<dbReference type="InterPro" id="IPR008984">
    <property type="entry name" value="SMAD_FHA_dom_sf"/>
</dbReference>
<dbReference type="GO" id="GO:0005737">
    <property type="term" value="C:cytoplasm"/>
    <property type="evidence" value="ECO:0007669"/>
    <property type="project" value="TreeGrafter"/>
</dbReference>
<dbReference type="InterPro" id="IPR051176">
    <property type="entry name" value="Cent_Immune-Sig_Mod"/>
</dbReference>
<feature type="transmembrane region" description="Helical" evidence="2">
    <location>
        <begin position="401"/>
        <end position="423"/>
    </location>
</feature>
<comment type="caution">
    <text evidence="4">The sequence shown here is derived from an EMBL/GenBank/DDBJ whole genome shotgun (WGS) entry which is preliminary data.</text>
</comment>
<keyword evidence="2" id="KW-0812">Transmembrane</keyword>
<feature type="region of interest" description="Disordered" evidence="1">
    <location>
        <begin position="139"/>
        <end position="229"/>
    </location>
</feature>
<feature type="region of interest" description="Disordered" evidence="1">
    <location>
        <begin position="358"/>
        <end position="391"/>
    </location>
</feature>
<dbReference type="SMART" id="SM00240">
    <property type="entry name" value="FHA"/>
    <property type="match status" value="1"/>
</dbReference>
<dbReference type="PROSITE" id="PS50006">
    <property type="entry name" value="FHA_DOMAIN"/>
    <property type="match status" value="1"/>
</dbReference>
<keyword evidence="2" id="KW-0472">Membrane</keyword>
<dbReference type="InterPro" id="IPR000253">
    <property type="entry name" value="FHA_dom"/>
</dbReference>
<dbReference type="AlphaFoldDB" id="A0A178ET65"/>
<dbReference type="SUPFAM" id="SSF49879">
    <property type="entry name" value="SMAD/FHA domain"/>
    <property type="match status" value="1"/>
</dbReference>
<organism evidence="4 5">
    <name type="scientific">Trichophyton rubrum</name>
    <name type="common">Athlete's foot fungus</name>
    <name type="synonym">Epidermophyton rubrum</name>
    <dbReference type="NCBI Taxonomy" id="5551"/>
    <lineage>
        <taxon>Eukaryota</taxon>
        <taxon>Fungi</taxon>
        <taxon>Dikarya</taxon>
        <taxon>Ascomycota</taxon>
        <taxon>Pezizomycotina</taxon>
        <taxon>Eurotiomycetes</taxon>
        <taxon>Eurotiomycetidae</taxon>
        <taxon>Onygenales</taxon>
        <taxon>Arthrodermataceae</taxon>
        <taxon>Trichophyton</taxon>
    </lineage>
</organism>
<dbReference type="Pfam" id="PF00498">
    <property type="entry name" value="FHA"/>
    <property type="match status" value="1"/>
</dbReference>
<dbReference type="PANTHER" id="PTHR15715">
    <property type="entry name" value="CENTROSOMAL PROTEIN OF 170 KDA"/>
    <property type="match status" value="1"/>
</dbReference>
<evidence type="ECO:0000256" key="1">
    <source>
        <dbReference type="SAM" id="MobiDB-lite"/>
    </source>
</evidence>
<dbReference type="CDD" id="cd00060">
    <property type="entry name" value="FHA"/>
    <property type="match status" value="1"/>
</dbReference>
<reference evidence="4 5" key="1">
    <citation type="submission" date="2016-05" db="EMBL/GenBank/DDBJ databases">
        <title>Genome sequencing of Trichophyton rubrum CMCC(F)T1i isolated from hair.</title>
        <authorList>
            <person name="Zhan P."/>
            <person name="Tao Y."/>
            <person name="Liu W."/>
        </authorList>
    </citation>
    <scope>NUCLEOTIDE SEQUENCE [LARGE SCALE GENOMIC DNA]</scope>
    <source>
        <strain evidence="5">CMCC(F)T1i</strain>
    </source>
</reference>
<evidence type="ECO:0000259" key="3">
    <source>
        <dbReference type="PROSITE" id="PS50006"/>
    </source>
</evidence>
<evidence type="ECO:0000313" key="4">
    <source>
        <dbReference type="EMBL" id="OAL62553.1"/>
    </source>
</evidence>
<evidence type="ECO:0000256" key="2">
    <source>
        <dbReference type="SAM" id="Phobius"/>
    </source>
</evidence>
<feature type="domain" description="FHA" evidence="3">
    <location>
        <begin position="31"/>
        <end position="92"/>
    </location>
</feature>
<dbReference type="PANTHER" id="PTHR15715:SF37">
    <property type="entry name" value="LD47843P"/>
    <property type="match status" value="1"/>
</dbReference>
<gene>
    <name evidence="4" type="ORF">A7C99_7140</name>
</gene>
<dbReference type="EMBL" id="LHPM01000019">
    <property type="protein sequence ID" value="OAL62553.1"/>
    <property type="molecule type" value="Genomic_DNA"/>
</dbReference>
<protein>
    <recommendedName>
        <fullName evidence="3">FHA domain-containing protein</fullName>
    </recommendedName>
</protein>
<feature type="region of interest" description="Disordered" evidence="1">
    <location>
        <begin position="319"/>
        <end position="338"/>
    </location>
</feature>
<dbReference type="Gene3D" id="2.60.200.20">
    <property type="match status" value="1"/>
</dbReference>
<sequence length="429" mass="46580">MATVTLHAVTLDGGDDIGERDVYFSSTMYRCIIGRSSQSGKSLLKASKDNLRFDNRVVSRNHAELFVDVIKKEIHIKDLYSLHGTLLNDIKLTSGLKLVSSGDTVVLGATVNRGEDSYKPVKIRISYTWNDPSEAIPSCELPATNTYTVPDDEEGSEAQSENGGSHILDAEHDPSFQCQTTPLQPKSGADIISIKSSPDPAERETDISSTRACRDSATGPWYSRAPYPGGERPVGPWPYIHSHSTGRPTVDKIPDINDQCHVPFLGKQPLTFPEIHNQFRRQLPPLNTYALPLELAPARVHPSRNSLTKENLDKLAEKATTKQVGPIPSSPTSSHACGTKRKFDDLCAAEAIDGEILPDAQPQKNLPGNDTTEEIEYNPPQKRAKSSNAEQPSRLGVFARYAATAITGAVLGGVGTVVALASLPPGYFD</sequence>
<name>A0A178ET65_TRIRU</name>
<keyword evidence="2" id="KW-1133">Transmembrane helix</keyword>
<dbReference type="Proteomes" id="UP000243015">
    <property type="component" value="Unassembled WGS sequence"/>
</dbReference>
<proteinExistence type="predicted"/>